<accession>A0A5F0D0Z1</accession>
<dbReference type="EMBL" id="SOFF01000062">
    <property type="protein sequence ID" value="TFB82335.1"/>
    <property type="molecule type" value="Genomic_DNA"/>
</dbReference>
<evidence type="ECO:0000313" key="3">
    <source>
        <dbReference type="Proteomes" id="UP000297654"/>
    </source>
</evidence>
<dbReference type="AlphaFoldDB" id="A0A5F0D0Z1"/>
<sequence length="193" mass="20711">MVIYVRYTFGPRYTVGPDITVGNTSNFTTTRRTYRRHTHSITIALVLLFFTGLALFLTIGSGDFVPVYSLESSETILPTQAGESLGSPYLTVDERKEYAGFTTRGADKTLANQTVALTADAAQHSGSVIPDPIAAIIDDADAETARYEIETCTLTSGDVGPGARPSSSTCTDRQTLHIPTIAVALKERSVATN</sequence>
<name>A0A5F0D0Z1_9MICO</name>
<comment type="caution">
    <text evidence="2">The sequence shown here is derived from an EMBL/GenBank/DDBJ whole genome shotgun (WGS) entry which is preliminary data.</text>
</comment>
<gene>
    <name evidence="2" type="ORF">E3O10_17685</name>
</gene>
<protein>
    <submittedName>
        <fullName evidence="2">Uncharacterized protein</fullName>
    </submittedName>
</protein>
<dbReference type="RefSeq" id="WP_134450476.1">
    <property type="nucleotide sequence ID" value="NZ_FOCN01000023.1"/>
</dbReference>
<keyword evidence="3" id="KW-1185">Reference proteome</keyword>
<evidence type="ECO:0000313" key="2">
    <source>
        <dbReference type="EMBL" id="TFB82335.1"/>
    </source>
</evidence>
<evidence type="ECO:0000256" key="1">
    <source>
        <dbReference type="SAM" id="Phobius"/>
    </source>
</evidence>
<keyword evidence="1" id="KW-0812">Transmembrane</keyword>
<keyword evidence="1" id="KW-0472">Membrane</keyword>
<dbReference type="Proteomes" id="UP000297654">
    <property type="component" value="Unassembled WGS sequence"/>
</dbReference>
<proteinExistence type="predicted"/>
<reference evidence="2 3" key="1">
    <citation type="submission" date="2019-03" db="EMBL/GenBank/DDBJ databases">
        <title>Genomics of glacier-inhabiting Cryobacterium strains.</title>
        <authorList>
            <person name="Liu Q."/>
            <person name="Xin Y.-H."/>
        </authorList>
    </citation>
    <scope>NUCLEOTIDE SEQUENCE [LARGE SCALE GENOMIC DNA]</scope>
    <source>
        <strain evidence="2 3">Hh15</strain>
    </source>
</reference>
<keyword evidence="1" id="KW-1133">Transmembrane helix</keyword>
<feature type="transmembrane region" description="Helical" evidence="1">
    <location>
        <begin position="41"/>
        <end position="60"/>
    </location>
</feature>
<organism evidence="2 3">
    <name type="scientific">Cryobacterium luteum</name>
    <dbReference type="NCBI Taxonomy" id="1424661"/>
    <lineage>
        <taxon>Bacteria</taxon>
        <taxon>Bacillati</taxon>
        <taxon>Actinomycetota</taxon>
        <taxon>Actinomycetes</taxon>
        <taxon>Micrococcales</taxon>
        <taxon>Microbacteriaceae</taxon>
        <taxon>Cryobacterium</taxon>
    </lineage>
</organism>